<dbReference type="OrthoDB" id="9813282at2"/>
<dbReference type="EMBL" id="AQQR01000018">
    <property type="protein sequence ID" value="OWU69040.1"/>
    <property type="molecule type" value="Genomic_DNA"/>
</dbReference>
<protein>
    <submittedName>
        <fullName evidence="4">Thioesterase</fullName>
    </submittedName>
</protein>
<evidence type="ECO:0000313" key="5">
    <source>
        <dbReference type="Proteomes" id="UP000215377"/>
    </source>
</evidence>
<dbReference type="SUPFAM" id="SSF54637">
    <property type="entry name" value="Thioesterase/thiol ester dehydrase-isomerase"/>
    <property type="match status" value="1"/>
</dbReference>
<comment type="caution">
    <text evidence="4">The sequence shown here is derived from an EMBL/GenBank/DDBJ whole genome shotgun (WGS) entry which is preliminary data.</text>
</comment>
<sequence length="156" mass="16514">MPATGLMPMSEIAGMSGLDYLRGMAEGRYPAPPIAATMGFHGASFDTGLAIFRGTPEAHVLNPMGGVHGGWYGTILDSAMACAVMTRLAVGQAYTTLEYKVNITRAIRQGMEVECRGEVDHFGRTTSVAHGEIRGVEDGKLYATATTTCLIMQVPG</sequence>
<dbReference type="Pfam" id="PF03061">
    <property type="entry name" value="4HBT"/>
    <property type="match status" value="1"/>
</dbReference>
<dbReference type="AlphaFoldDB" id="A0A225ND56"/>
<dbReference type="InterPro" id="IPR039298">
    <property type="entry name" value="ACOT13"/>
</dbReference>
<organism evidence="4 5">
    <name type="scientific">Marinibacterium profundimaris</name>
    <dbReference type="NCBI Taxonomy" id="1679460"/>
    <lineage>
        <taxon>Bacteria</taxon>
        <taxon>Pseudomonadati</taxon>
        <taxon>Pseudomonadota</taxon>
        <taxon>Alphaproteobacteria</taxon>
        <taxon>Rhodobacterales</taxon>
        <taxon>Paracoccaceae</taxon>
        <taxon>Marinibacterium</taxon>
    </lineage>
</organism>
<feature type="domain" description="Thioesterase" evidence="3">
    <location>
        <begin position="64"/>
        <end position="139"/>
    </location>
</feature>
<dbReference type="InterPro" id="IPR003736">
    <property type="entry name" value="PAAI_dom"/>
</dbReference>
<dbReference type="InterPro" id="IPR029069">
    <property type="entry name" value="HotDog_dom_sf"/>
</dbReference>
<dbReference type="NCBIfam" id="TIGR00369">
    <property type="entry name" value="unchar_dom_1"/>
    <property type="match status" value="1"/>
</dbReference>
<name>A0A225ND56_9RHOB</name>
<dbReference type="Proteomes" id="UP000215377">
    <property type="component" value="Unassembled WGS sequence"/>
</dbReference>
<dbReference type="PANTHER" id="PTHR21660:SF1">
    <property type="entry name" value="ACYL-COENZYME A THIOESTERASE 13"/>
    <property type="match status" value="1"/>
</dbReference>
<evidence type="ECO:0000256" key="2">
    <source>
        <dbReference type="ARBA" id="ARBA00022801"/>
    </source>
</evidence>
<keyword evidence="2" id="KW-0378">Hydrolase</keyword>
<dbReference type="Gene3D" id="3.10.129.10">
    <property type="entry name" value="Hotdog Thioesterase"/>
    <property type="match status" value="1"/>
</dbReference>
<proteinExistence type="inferred from homology"/>
<dbReference type="CDD" id="cd03443">
    <property type="entry name" value="PaaI_thioesterase"/>
    <property type="match status" value="1"/>
</dbReference>
<gene>
    <name evidence="4" type="ORF">ATO3_23060</name>
</gene>
<comment type="similarity">
    <text evidence="1">Belongs to the thioesterase PaaI family.</text>
</comment>
<dbReference type="GO" id="GO:0047617">
    <property type="term" value="F:fatty acyl-CoA hydrolase activity"/>
    <property type="evidence" value="ECO:0007669"/>
    <property type="project" value="InterPro"/>
</dbReference>
<keyword evidence="5" id="KW-1185">Reference proteome</keyword>
<reference evidence="4 5" key="1">
    <citation type="submission" date="2013-04" db="EMBL/GenBank/DDBJ databases">
        <title>Oceanicola sp. 22II1-22F33 Genome Sequencing.</title>
        <authorList>
            <person name="Lai Q."/>
            <person name="Li G."/>
            <person name="Shao Z."/>
        </authorList>
    </citation>
    <scope>NUCLEOTIDE SEQUENCE [LARGE SCALE GENOMIC DNA]</scope>
    <source>
        <strain evidence="4 5">22II1-22F33</strain>
    </source>
</reference>
<evidence type="ECO:0000313" key="4">
    <source>
        <dbReference type="EMBL" id="OWU69040.1"/>
    </source>
</evidence>
<dbReference type="PANTHER" id="PTHR21660">
    <property type="entry name" value="THIOESTERASE SUPERFAMILY MEMBER-RELATED"/>
    <property type="match status" value="1"/>
</dbReference>
<evidence type="ECO:0000256" key="1">
    <source>
        <dbReference type="ARBA" id="ARBA00008324"/>
    </source>
</evidence>
<evidence type="ECO:0000259" key="3">
    <source>
        <dbReference type="Pfam" id="PF03061"/>
    </source>
</evidence>
<accession>A0A225ND56</accession>
<dbReference type="InterPro" id="IPR006683">
    <property type="entry name" value="Thioestr_dom"/>
</dbReference>